<dbReference type="NCBIfam" id="TIGR02876">
    <property type="entry name" value="spore_yqfD"/>
    <property type="match status" value="1"/>
</dbReference>
<accession>A0AB39HL62</accession>
<evidence type="ECO:0000313" key="3">
    <source>
        <dbReference type="EMBL" id="XDK31387.1"/>
    </source>
</evidence>
<keyword evidence="2" id="KW-1133">Transmembrane helix</keyword>
<reference evidence="3" key="1">
    <citation type="submission" date="2024-07" db="EMBL/GenBank/DDBJ databases">
        <title>Halotolerant mesophilic bacterium Ornithinibacillus sp. 4-3, sp. nov., isolated from soil.</title>
        <authorList>
            <person name="Sidarenka A.V."/>
            <person name="Guliayeva D.E."/>
            <person name="Leanovich S.I."/>
            <person name="Hileuskaya K.S."/>
            <person name="Akhremchuk A.E."/>
            <person name="Sikolenko M.A."/>
            <person name="Valentovich L.N."/>
        </authorList>
    </citation>
    <scope>NUCLEOTIDE SEQUENCE</scope>
    <source>
        <strain evidence="3">4-3</strain>
    </source>
</reference>
<dbReference type="EMBL" id="CP162599">
    <property type="protein sequence ID" value="XDK31387.1"/>
    <property type="molecule type" value="Genomic_DNA"/>
</dbReference>
<sequence>MKRNSLNYAIIQVERKYFNKFLQEAMEEGIIIWNVINIDNEFYEAHISIEHLPKAKEIAQQMNITLKVFAFYRFKSLIKYVLQHKALFIAGTISILFLFMLANLIWSVKINGVSFDIQQKIEEQLKQHDIMPLQFSFTKKSNHELQTSLLQEIPELLWIGVEKKGTRYQIDAVEKSIVPKTEETVPSHLVATKKGVIKRMEVRKGFPEVRVNDYVTPGKRLVSGVYEPEEEDEQDEEDEDKNSAKEIVGAEGKIIARTWYEMKMAIPLEINYERLTGAEQKKYYLQMSQLQLPIWNFKPVPFEQVQEEDQVDQLHLFHYKLPLYFIQTTIREKEMIKETRTKSEAIELGIEYAKVKIKSQLGIDAEVISEKVLHESLDNGKVNLHLFITVEEDIAMSEPVT</sequence>
<evidence type="ECO:0000256" key="2">
    <source>
        <dbReference type="SAM" id="Phobius"/>
    </source>
</evidence>
<name>A0AB39HL62_9BACI</name>
<feature type="transmembrane region" description="Helical" evidence="2">
    <location>
        <begin position="86"/>
        <end position="106"/>
    </location>
</feature>
<dbReference type="PIRSF" id="PIRSF029895">
    <property type="entry name" value="SpoIV"/>
    <property type="match status" value="1"/>
</dbReference>
<dbReference type="AlphaFoldDB" id="A0AB39HL62"/>
<feature type="compositionally biased region" description="Acidic residues" evidence="1">
    <location>
        <begin position="227"/>
        <end position="240"/>
    </location>
</feature>
<feature type="region of interest" description="Disordered" evidence="1">
    <location>
        <begin position="222"/>
        <end position="244"/>
    </location>
</feature>
<organism evidence="3">
    <name type="scientific">Ornithinibacillus sp. 4-3</name>
    <dbReference type="NCBI Taxonomy" id="3231488"/>
    <lineage>
        <taxon>Bacteria</taxon>
        <taxon>Bacillati</taxon>
        <taxon>Bacillota</taxon>
        <taxon>Bacilli</taxon>
        <taxon>Bacillales</taxon>
        <taxon>Bacillaceae</taxon>
        <taxon>Ornithinibacillus</taxon>
    </lineage>
</organism>
<proteinExistence type="predicted"/>
<keyword evidence="2" id="KW-0812">Transmembrane</keyword>
<keyword evidence="2" id="KW-0472">Membrane</keyword>
<dbReference type="Pfam" id="PF06898">
    <property type="entry name" value="YqfD"/>
    <property type="match status" value="1"/>
</dbReference>
<dbReference type="RefSeq" id="WP_368652114.1">
    <property type="nucleotide sequence ID" value="NZ_CP162599.1"/>
</dbReference>
<dbReference type="InterPro" id="IPR010690">
    <property type="entry name" value="YqfD"/>
</dbReference>
<gene>
    <name evidence="3" type="primary">yqfD</name>
    <name evidence="3" type="ORF">AB4Y30_10125</name>
</gene>
<evidence type="ECO:0000256" key="1">
    <source>
        <dbReference type="SAM" id="MobiDB-lite"/>
    </source>
</evidence>
<protein>
    <submittedName>
        <fullName evidence="3">Sporulation protein YqfD</fullName>
    </submittedName>
</protein>